<dbReference type="InterPro" id="IPR003593">
    <property type="entry name" value="AAA+_ATPase"/>
</dbReference>
<dbReference type="GO" id="GO:0016020">
    <property type="term" value="C:membrane"/>
    <property type="evidence" value="ECO:0007669"/>
    <property type="project" value="UniProtKB-SubCell"/>
</dbReference>
<dbReference type="InterPro" id="IPR003149">
    <property type="entry name" value="Fe_hydrogenase_ssu"/>
</dbReference>
<evidence type="ECO:0000256" key="16">
    <source>
        <dbReference type="SAM" id="Phobius"/>
    </source>
</evidence>
<dbReference type="GO" id="GO:0005524">
    <property type="term" value="F:ATP binding"/>
    <property type="evidence" value="ECO:0007669"/>
    <property type="project" value="UniProtKB-KW"/>
</dbReference>
<dbReference type="Pfam" id="PF00005">
    <property type="entry name" value="ABC_tran"/>
    <property type="match status" value="2"/>
</dbReference>
<dbReference type="PANTHER" id="PTHR19229">
    <property type="entry name" value="ATP-BINDING CASSETTE TRANSPORTER SUBFAMILY A ABCA"/>
    <property type="match status" value="1"/>
</dbReference>
<evidence type="ECO:0000259" key="20">
    <source>
        <dbReference type="PROSITE" id="PS51195"/>
    </source>
</evidence>
<dbReference type="GO" id="GO:0005634">
    <property type="term" value="C:nucleus"/>
    <property type="evidence" value="ECO:0007669"/>
    <property type="project" value="InterPro"/>
</dbReference>
<feature type="domain" description="Helicase ATP-binding" evidence="18">
    <location>
        <begin position="1655"/>
        <end position="1828"/>
    </location>
</feature>
<comment type="similarity">
    <text evidence="2">Belongs to the NARF family.</text>
</comment>
<dbReference type="SUPFAM" id="SSF52540">
    <property type="entry name" value="P-loop containing nucleoside triphosphate hydrolases"/>
    <property type="match status" value="3"/>
</dbReference>
<keyword evidence="11 21" id="KW-0067">ATP-binding</keyword>
<dbReference type="EMBL" id="JNBS01000795">
    <property type="protein sequence ID" value="OQS03707.1"/>
    <property type="molecule type" value="Genomic_DNA"/>
</dbReference>
<evidence type="ECO:0000313" key="21">
    <source>
        <dbReference type="EMBL" id="OQS03707.1"/>
    </source>
</evidence>
<dbReference type="InterPro" id="IPR026082">
    <property type="entry name" value="ABCA"/>
</dbReference>
<feature type="region of interest" description="Disordered" evidence="15">
    <location>
        <begin position="2325"/>
        <end position="2382"/>
    </location>
</feature>
<evidence type="ECO:0000256" key="11">
    <source>
        <dbReference type="ARBA" id="ARBA00022840"/>
    </source>
</evidence>
<dbReference type="SUPFAM" id="SSF53920">
    <property type="entry name" value="Fe-only hydrogenase"/>
    <property type="match status" value="1"/>
</dbReference>
<feature type="transmembrane region" description="Helical" evidence="16">
    <location>
        <begin position="293"/>
        <end position="322"/>
    </location>
</feature>
<evidence type="ECO:0000256" key="14">
    <source>
        <dbReference type="PROSITE-ProRule" id="PRU00552"/>
    </source>
</evidence>
<dbReference type="PROSITE" id="PS51192">
    <property type="entry name" value="HELICASE_ATP_BIND_1"/>
    <property type="match status" value="1"/>
</dbReference>
<dbReference type="GO" id="GO:0003723">
    <property type="term" value="F:RNA binding"/>
    <property type="evidence" value="ECO:0007669"/>
    <property type="project" value="InterPro"/>
</dbReference>
<evidence type="ECO:0000256" key="13">
    <source>
        <dbReference type="ARBA" id="ARBA00023136"/>
    </source>
</evidence>
<dbReference type="SMART" id="SM00902">
    <property type="entry name" value="Fe_hyd_SSU"/>
    <property type="match status" value="1"/>
</dbReference>
<keyword evidence="8" id="KW-0547">Nucleotide-binding</keyword>
<evidence type="ECO:0000256" key="5">
    <source>
        <dbReference type="ARBA" id="ARBA00022448"/>
    </source>
</evidence>
<dbReference type="GO" id="GO:0016887">
    <property type="term" value="F:ATP hydrolysis activity"/>
    <property type="evidence" value="ECO:0007669"/>
    <property type="project" value="InterPro"/>
</dbReference>
<evidence type="ECO:0000313" key="22">
    <source>
        <dbReference type="Proteomes" id="UP000243217"/>
    </source>
</evidence>
<dbReference type="InterPro" id="IPR033517">
    <property type="entry name" value="DDX54/DBP10_DEAD-box_helicase"/>
</dbReference>
<dbReference type="Pfam" id="PF02906">
    <property type="entry name" value="Fe_hyd_lg_C"/>
    <property type="match status" value="2"/>
</dbReference>
<comment type="similarity">
    <text evidence="3">Belongs to the ABC transporter superfamily. ABCA family.</text>
</comment>
<dbReference type="FunFam" id="3.40.50.300:FF:000665">
    <property type="entry name" value="ABC transporter A family member 2"/>
    <property type="match status" value="1"/>
</dbReference>
<dbReference type="Gene3D" id="3.40.950.10">
    <property type="entry name" value="Fe-only Hydrogenase (Larger Subunit), Chain L, domain 3"/>
    <property type="match status" value="1"/>
</dbReference>
<dbReference type="CDD" id="cd17959">
    <property type="entry name" value="DEADc_DDX54"/>
    <property type="match status" value="1"/>
</dbReference>
<dbReference type="SMART" id="SM00487">
    <property type="entry name" value="DEXDc"/>
    <property type="match status" value="1"/>
</dbReference>
<dbReference type="Pfam" id="PF12698">
    <property type="entry name" value="ABC2_membrane_3"/>
    <property type="match status" value="2"/>
</dbReference>
<feature type="transmembrane region" description="Helical" evidence="16">
    <location>
        <begin position="981"/>
        <end position="1012"/>
    </location>
</feature>
<dbReference type="Pfam" id="PF02256">
    <property type="entry name" value="Fe_hyd_SSU"/>
    <property type="match status" value="1"/>
</dbReference>
<evidence type="ECO:0000256" key="2">
    <source>
        <dbReference type="ARBA" id="ARBA00006596"/>
    </source>
</evidence>
<comment type="similarity">
    <text evidence="4">Belongs to the DEAD box helicase family. DDX54/DBP10 subfamily.</text>
</comment>
<dbReference type="PROSITE" id="PS51195">
    <property type="entry name" value="Q_MOTIF"/>
    <property type="match status" value="1"/>
</dbReference>
<feature type="transmembrane region" description="Helical" evidence="16">
    <location>
        <begin position="1111"/>
        <end position="1131"/>
    </location>
</feature>
<feature type="transmembrane region" description="Helical" evidence="16">
    <location>
        <begin position="227"/>
        <end position="249"/>
    </location>
</feature>
<dbReference type="CDD" id="cd03263">
    <property type="entry name" value="ABC_subfamily_A"/>
    <property type="match status" value="2"/>
</dbReference>
<dbReference type="FunFam" id="3.40.50.300:FF:000335">
    <property type="entry name" value="ATP binding cassette subfamily A member 5"/>
    <property type="match status" value="1"/>
</dbReference>
<feature type="transmembrane region" description="Helical" evidence="16">
    <location>
        <begin position="1077"/>
        <end position="1099"/>
    </location>
</feature>
<feature type="transmembrane region" description="Helical" evidence="16">
    <location>
        <begin position="261"/>
        <end position="281"/>
    </location>
</feature>
<feature type="domain" description="Helicase C-terminal" evidence="19">
    <location>
        <begin position="1851"/>
        <end position="2002"/>
    </location>
</feature>
<feature type="region of interest" description="Disordered" evidence="15">
    <location>
        <begin position="2169"/>
        <end position="2188"/>
    </location>
</feature>
<dbReference type="InterPro" id="IPR012541">
    <property type="entry name" value="DBP10_C"/>
</dbReference>
<dbReference type="InterPro" id="IPR013525">
    <property type="entry name" value="ABC2_TM"/>
</dbReference>
<feature type="region of interest" description="Disordered" evidence="15">
    <location>
        <begin position="2396"/>
        <end position="2422"/>
    </location>
</feature>
<dbReference type="InterPro" id="IPR001650">
    <property type="entry name" value="Helicase_C-like"/>
</dbReference>
<keyword evidence="10" id="KW-0347">Helicase</keyword>
<feature type="domain" description="ABC transporter" evidence="17">
    <location>
        <begin position="434"/>
        <end position="665"/>
    </location>
</feature>
<feature type="transmembrane region" description="Helical" evidence="16">
    <location>
        <begin position="352"/>
        <end position="375"/>
    </location>
</feature>
<dbReference type="Proteomes" id="UP000243217">
    <property type="component" value="Unassembled WGS sequence"/>
</dbReference>
<organism evidence="21 22">
    <name type="scientific">Thraustotheca clavata</name>
    <dbReference type="NCBI Taxonomy" id="74557"/>
    <lineage>
        <taxon>Eukaryota</taxon>
        <taxon>Sar</taxon>
        <taxon>Stramenopiles</taxon>
        <taxon>Oomycota</taxon>
        <taxon>Saprolegniomycetes</taxon>
        <taxon>Saprolegniales</taxon>
        <taxon>Achlyaceae</taxon>
        <taxon>Thraustotheca</taxon>
    </lineage>
</organism>
<keyword evidence="5" id="KW-0813">Transport</keyword>
<evidence type="ECO:0000256" key="6">
    <source>
        <dbReference type="ARBA" id="ARBA00022692"/>
    </source>
</evidence>
<dbReference type="GO" id="GO:0003724">
    <property type="term" value="F:RNA helicase activity"/>
    <property type="evidence" value="ECO:0007669"/>
    <property type="project" value="InterPro"/>
</dbReference>
<evidence type="ECO:0000256" key="3">
    <source>
        <dbReference type="ARBA" id="ARBA00008869"/>
    </source>
</evidence>
<dbReference type="SMART" id="SM01123">
    <property type="entry name" value="DBP10CT"/>
    <property type="match status" value="1"/>
</dbReference>
<keyword evidence="9" id="KW-0378">Hydrolase</keyword>
<feature type="transmembrane region" description="Helical" evidence="16">
    <location>
        <begin position="185"/>
        <end position="206"/>
    </location>
</feature>
<evidence type="ECO:0000256" key="8">
    <source>
        <dbReference type="ARBA" id="ARBA00022741"/>
    </source>
</evidence>
<dbReference type="InterPro" id="IPR014001">
    <property type="entry name" value="Helicase_ATP-bd"/>
</dbReference>
<dbReference type="PANTHER" id="PTHR19229:SF36">
    <property type="entry name" value="ATP-BINDING CASSETTE SUB-FAMILY A MEMBER 2"/>
    <property type="match status" value="1"/>
</dbReference>
<dbReference type="Gene3D" id="3.40.50.300">
    <property type="entry name" value="P-loop containing nucleotide triphosphate hydrolases"/>
    <property type="match status" value="4"/>
</dbReference>
<evidence type="ECO:0000256" key="7">
    <source>
        <dbReference type="ARBA" id="ARBA00022737"/>
    </source>
</evidence>
<dbReference type="PROSITE" id="PS50893">
    <property type="entry name" value="ABC_TRANSPORTER_2"/>
    <property type="match status" value="2"/>
</dbReference>
<accession>A0A1W0A0C8</accession>
<evidence type="ECO:0000256" key="15">
    <source>
        <dbReference type="SAM" id="MobiDB-lite"/>
    </source>
</evidence>
<feature type="domain" description="ABC transporter" evidence="17">
    <location>
        <begin position="1249"/>
        <end position="1482"/>
    </location>
</feature>
<comment type="caution">
    <text evidence="21">The sequence shown here is derived from an EMBL/GenBank/DDBJ whole genome shotgun (WGS) entry which is preliminary data.</text>
</comment>
<evidence type="ECO:0000259" key="18">
    <source>
        <dbReference type="PROSITE" id="PS51192"/>
    </source>
</evidence>
<dbReference type="CDD" id="cd18787">
    <property type="entry name" value="SF2_C_DEAD"/>
    <property type="match status" value="1"/>
</dbReference>
<dbReference type="OrthoDB" id="10261375at2759"/>
<dbReference type="STRING" id="74557.A0A1W0A0C8"/>
<dbReference type="Pfam" id="PF00270">
    <property type="entry name" value="DEAD"/>
    <property type="match status" value="1"/>
</dbReference>
<feature type="transmembrane region" description="Helical" evidence="16">
    <location>
        <begin position="1033"/>
        <end position="1057"/>
    </location>
</feature>
<evidence type="ECO:0000259" key="19">
    <source>
        <dbReference type="PROSITE" id="PS51194"/>
    </source>
</evidence>
<evidence type="ECO:0000256" key="12">
    <source>
        <dbReference type="ARBA" id="ARBA00022989"/>
    </source>
</evidence>
<feature type="transmembrane region" description="Helical" evidence="16">
    <location>
        <begin position="1196"/>
        <end position="1218"/>
    </location>
</feature>
<evidence type="ECO:0000256" key="1">
    <source>
        <dbReference type="ARBA" id="ARBA00004141"/>
    </source>
</evidence>
<dbReference type="SMART" id="SM00382">
    <property type="entry name" value="AAA"/>
    <property type="match status" value="2"/>
</dbReference>
<dbReference type="InterPro" id="IPR011545">
    <property type="entry name" value="DEAD/DEAH_box_helicase_dom"/>
</dbReference>
<dbReference type="PROSITE" id="PS00211">
    <property type="entry name" value="ABC_TRANSPORTER_1"/>
    <property type="match status" value="2"/>
</dbReference>
<evidence type="ECO:0000256" key="10">
    <source>
        <dbReference type="ARBA" id="ARBA00022806"/>
    </source>
</evidence>
<dbReference type="InterPro" id="IPR014014">
    <property type="entry name" value="RNA_helicase_DEAD_Q_motif"/>
</dbReference>
<dbReference type="GO" id="GO:0005319">
    <property type="term" value="F:lipid transporter activity"/>
    <property type="evidence" value="ECO:0007669"/>
    <property type="project" value="TreeGrafter"/>
</dbReference>
<keyword evidence="7" id="KW-0677">Repeat</keyword>
<dbReference type="InterPro" id="IPR004108">
    <property type="entry name" value="Fe_hydrogenase_lsu_C"/>
</dbReference>
<keyword evidence="12 16" id="KW-1133">Transmembrane helix</keyword>
<evidence type="ECO:0000256" key="4">
    <source>
        <dbReference type="ARBA" id="ARBA00010379"/>
    </source>
</evidence>
<gene>
    <name evidence="21" type="ORF">THRCLA_03980</name>
</gene>
<evidence type="ECO:0000259" key="17">
    <source>
        <dbReference type="PROSITE" id="PS50893"/>
    </source>
</evidence>
<feature type="transmembrane region" description="Helical" evidence="16">
    <location>
        <begin position="791"/>
        <end position="811"/>
    </location>
</feature>
<sequence length="2953" mass="328228">MAGPTYARNTSYSKIYAAIVFSNATAINSSVDYSIRLNSASQDTPKTSISQVNKLQKALITASMRNYAISGFLALQTLVSRVFACAPTREGFCSQPKSIAIENNVLDDRFFVQVHRDIEVAHAFHNYSTIAATKGITVKDLPPASKKLLLRPLRQAPQPYFDGAIFPFPIAAYKASPFFGLLGQYISFAFAMSYAQLYAGLIVALVNEKETKTREVLKIVGVEDSSIFVSWYITYGTIFFIVSGMQAIFSHTHLFANSSFLILFTFFTLSGFAVLSFGFFVSSFFSKAKTASFIGILIFFLFFLTSDMASSTSVACLAAPVAMSVGISSLAQAEVASTGINFATISTDHNGVAFSTILLYLCIDVFLYTLLGVYFEKIIPKEYGVAEHWAFPFTWCLKNEVEQVSLLSDVEPCPNAIEEVALDLQQQETNGDALCIQHIRKVFPTQDNTEKVAISGLSLSMYRDQITCLLGHNGAGKTTLISILTGMLPATSGNAFMLRGLSLRSDLQTIRKSIGICPQHDILYDKLTVEEHLLFYSSLKGNNSIDVESVLLSLGMEEKRQTQVKNLSGGMKRKLSLIISFLGESKIIFLDEPTSGMDPYSRRQSWEMILNHRRNRILVLTTHSMEEADILGDRIAILVEGSLQCCGTSMFLKTKYGTGYKLSIELNDETEATNLIDLVTGQIPSSSVSQIIGTEVSFQLPLETASLFPDLFNVLDESQYIQSFGISVTTLEEVFIKVTTPINQAEPSKTKPEMIYPPLRLPQVSHWNRLSIQFRALFRKRYLSAKRDRKIIMFATVWPMLYIVTGIAMLMSNVTLQNEPKLYMNTSSFTLSNLTPIPFSCHQNTSEWCTQALTSPYFTDAAPIFLKNVVAPVYPTTSPVVLNVSYTDINVSDTTGYCLRTAEEIFHQRQILGQFGGYVVHGSQEENVFGYNMLVNTTSTHSSSIFKALIDQAFYRYISGNLSATMTIANHPLPMTEANKLLFTTVLSFSATTFFVLALASFSAALVPYLVTEKCQDHDAKHQQLVSGASIPIFWLANFAWDALLYIPSCGFALAAIYVNDITPFTGTDCDNCAISVFSAVIVLFIFCGLASIGFSYCISFLCKDPANAQSYIISCNVYLGLYLSLFSMVLELMPSTRDANESLVYLFRLSPLFCLSNGLNKLSLHAISSSSGNPSSAFALENAGYEIIYLVVETLLYPLLAIAIDHLLCLPAFLRWLSSDPIVEDEPYEVDHDVDAESIRVESENNVLTSKNLRKVYNDNKVGLAKLTLGLSQGECFGFLGINGAGKSTTMKILTGEILASEGSASICGFNCMNEQSEVRRHIGYCPQSDALIDYLTVREHLELFAAIKGIPSSYVNIVVMEKLSQMNLVAFESSLAKTLSGGNKRKLSVAIAMIGAPSILILDEPSTGMDPVSRRSMWDVIASVSTHRKESTIFLTTHSMEECEALCHRVGIMVSGRLRCLGSIQHLKTRFGDGLLLHSKLKPVTFNDVQQLQTATHFPSHLLSKEMISTLCQTMGHANRIHSIQLSHPTGYVLAEALEKESGVRPADFCAWWLREERFEVCYNQLQNAFGNERLSVVERHLDVCRFKLTNFKLSAVFSTLETLKDIAARRIEAMDKKTKSGGFQGLGLSPPIFKAIMAMGYKVPTPIQRKSLPHILSGKDVVAMARTGSGKTAAFLVPMLEKLKEHSKKIGVRALILSPTRELAVQTIKFAKSLAKFTDIKCGLIVGGDSLEQQFELIASNPDVLVATPGRLMHLLLEIPEFNLQAMEYVCFDEADRLFEMGFAEQLQEILSSMPPSRQTLLFSATLPQALVQFARAGLTEPELIRLDVESQISDQLKISFFTMRTEDKTAAIVYLLRDMIPANEQTIVFAATRHHVEFLHELLLACHIDSSCVYGDMDQTSRKINIGKFRAKKTPILIVTDVAARGIDIPLLNNVINYSFPATPKLFVHRVGRAARAGRSGMAFNFVDPDEMPYMVDLHLFLGRRLEDTCPADTTEGYTLADMTVEQVHYGCLPQTIIDTETECLKEILTHNSTVAPLVKVCENAYKQYSRSRAEPSKQSIKRAKEVASKKVHPLFYSLMTDSNMIQEAYLEQLKGFRPAATIFEVSTGTHSIKKNAPSVVMMKKKRRLHNEIIDKNLSKANIPQMKDPVEVDEALNPEEQEQFRAKRKEAEEAESAQAAESQITTKRYLSAADRKKLKKMKLSGEKVDVEAIWKEKELSAATEATAEKEGKQFQDEENYIGYQKEHDYAKEEALSRGADGGRGNAFAQARLEDAMLDVNPDEAVAMNNKRRLLHWDARKKKYIKTTVGELKNGALKRRNDGTQFSTKKQKVGETYKKWQQKQHKRTNIVGTEEDDDASRGPKLDYRNGKKPANLPRVNKYAKSELLGDNAIRKEEKRKARSSGDKSKMDKFKPKAKRGRGNIPGKLDIVWPIISLYKFICEFAREMASVFLGDLNDFIQPSQACVNPLFLAGKQEKKTVSMDSDIYSGIHQVAIEPDLIKSTATDTAMVSLNDCLACSGCVTSAETILISQQSAQEFRSVLATNVGKKIVVTISPQARASIATRFNLTAYSAHLKLVSYFRSLGVHVVLDSAASADIALLEARTEFLMRYRQRQTLPWKRPPSSRPISSTETEYYENNEHEEPPMHVGLPMLTSACPGWVCYAEKSNANAIPYISTTKSPQQITGTLVKRLFAPTEEVYHATIMPCYDKKLEASRNNFLNAATNTRDVDCVLAASEVLDMLSESNCELASLPEAVLSADELLWSGISKKESKLTGASEGEIGSGGYLEHIFRFAAKELFNVDIVGPLTYVQGRNSDFREVTLVVDGKEVLKFALAYGFRNIQTVLMKIKRNKCPYHFVEIMACPGGCLNGGGQVKPESAQANKALVDKVYATFRDRSLRLPNENLAVLELYKNYMDNQPCGPKAMSVFHTRYHAVPKLELANPFGIKW</sequence>
<dbReference type="GO" id="GO:0140359">
    <property type="term" value="F:ABC-type transporter activity"/>
    <property type="evidence" value="ECO:0007669"/>
    <property type="project" value="InterPro"/>
</dbReference>
<feature type="compositionally biased region" description="Basic and acidic residues" evidence="15">
    <location>
        <begin position="2396"/>
        <end position="2417"/>
    </location>
</feature>
<reference evidence="21 22" key="1">
    <citation type="journal article" date="2014" name="Genome Biol. Evol.">
        <title>The secreted proteins of Achlya hypogyna and Thraustotheca clavata identify the ancestral oomycete secretome and reveal gene acquisitions by horizontal gene transfer.</title>
        <authorList>
            <person name="Misner I."/>
            <person name="Blouin N."/>
            <person name="Leonard G."/>
            <person name="Richards T.A."/>
            <person name="Lane C.E."/>
        </authorList>
    </citation>
    <scope>NUCLEOTIDE SEQUENCE [LARGE SCALE GENOMIC DNA]</scope>
    <source>
        <strain evidence="21 22">ATCC 34112</strain>
    </source>
</reference>
<dbReference type="PROSITE" id="PS51194">
    <property type="entry name" value="HELICASE_CTER"/>
    <property type="match status" value="1"/>
</dbReference>
<dbReference type="Pfam" id="PF00271">
    <property type="entry name" value="Helicase_C"/>
    <property type="match status" value="1"/>
</dbReference>
<feature type="compositionally biased region" description="Basic and acidic residues" evidence="15">
    <location>
        <begin position="2362"/>
        <end position="2372"/>
    </location>
</feature>
<keyword evidence="6 16" id="KW-0812">Transmembrane</keyword>
<name>A0A1W0A0C8_9STRA</name>
<dbReference type="Gene3D" id="3.40.50.1780">
    <property type="match status" value="1"/>
</dbReference>
<dbReference type="InterPro" id="IPR027417">
    <property type="entry name" value="P-loop_NTPase"/>
</dbReference>
<dbReference type="InterPro" id="IPR017871">
    <property type="entry name" value="ABC_transporter-like_CS"/>
</dbReference>
<comment type="subcellular location">
    <subcellularLocation>
        <location evidence="1">Membrane</location>
        <topology evidence="1">Multi-pass membrane protein</topology>
    </subcellularLocation>
</comment>
<keyword evidence="13 16" id="KW-0472">Membrane</keyword>
<dbReference type="InterPro" id="IPR003439">
    <property type="entry name" value="ABC_transporter-like_ATP-bd"/>
</dbReference>
<proteinExistence type="inferred from homology"/>
<protein>
    <submittedName>
        <fullName evidence="21">ATP-binding Cassette (ABC) Superfamily</fullName>
    </submittedName>
</protein>
<keyword evidence="22" id="KW-1185">Reference proteome</keyword>
<feature type="domain" description="DEAD-box RNA helicase Q" evidence="20">
    <location>
        <begin position="1624"/>
        <end position="1652"/>
    </location>
</feature>
<dbReference type="InterPro" id="IPR009016">
    <property type="entry name" value="Fe_hydrogenase"/>
</dbReference>
<evidence type="ECO:0000256" key="9">
    <source>
        <dbReference type="ARBA" id="ARBA00022801"/>
    </source>
</evidence>
<dbReference type="SMART" id="SM00490">
    <property type="entry name" value="HELICc"/>
    <property type="match status" value="1"/>
</dbReference>
<feature type="short sequence motif" description="Q motif" evidence="14">
    <location>
        <begin position="1624"/>
        <end position="1652"/>
    </location>
</feature>